<dbReference type="SMART" id="SM00665">
    <property type="entry name" value="B561"/>
    <property type="match status" value="1"/>
</dbReference>
<evidence type="ECO:0000256" key="4">
    <source>
        <dbReference type="ARBA" id="ARBA00022729"/>
    </source>
</evidence>
<feature type="chain" id="PRO_5042823542" description="Cytochrome b561 and DOMON domain-containing protein" evidence="9">
    <location>
        <begin position="26"/>
        <end position="380"/>
    </location>
</feature>
<feature type="domain" description="DOMON" evidence="10">
    <location>
        <begin position="54"/>
        <end position="169"/>
    </location>
</feature>
<keyword evidence="13" id="KW-1185">Reference proteome</keyword>
<reference evidence="12 13" key="1">
    <citation type="journal article" date="2022" name="Nat. Plants">
        <title>Genomes of leafy and leafless Platanthera orchids illuminate the evolution of mycoheterotrophy.</title>
        <authorList>
            <person name="Li M.H."/>
            <person name="Liu K.W."/>
            <person name="Li Z."/>
            <person name="Lu H.C."/>
            <person name="Ye Q.L."/>
            <person name="Zhang D."/>
            <person name="Wang J.Y."/>
            <person name="Li Y.F."/>
            <person name="Zhong Z.M."/>
            <person name="Liu X."/>
            <person name="Yu X."/>
            <person name="Liu D.K."/>
            <person name="Tu X.D."/>
            <person name="Liu B."/>
            <person name="Hao Y."/>
            <person name="Liao X.Y."/>
            <person name="Jiang Y.T."/>
            <person name="Sun W.H."/>
            <person name="Chen J."/>
            <person name="Chen Y.Q."/>
            <person name="Ai Y."/>
            <person name="Zhai J.W."/>
            <person name="Wu S.S."/>
            <person name="Zhou Z."/>
            <person name="Hsiao Y.Y."/>
            <person name="Wu W.L."/>
            <person name="Chen Y.Y."/>
            <person name="Lin Y.F."/>
            <person name="Hsu J.L."/>
            <person name="Li C.Y."/>
            <person name="Wang Z.W."/>
            <person name="Zhao X."/>
            <person name="Zhong W.Y."/>
            <person name="Ma X.K."/>
            <person name="Ma L."/>
            <person name="Huang J."/>
            <person name="Chen G.Z."/>
            <person name="Huang M.Z."/>
            <person name="Huang L."/>
            <person name="Peng D.H."/>
            <person name="Luo Y.B."/>
            <person name="Zou S.Q."/>
            <person name="Chen S.P."/>
            <person name="Lan S."/>
            <person name="Tsai W.C."/>
            <person name="Van de Peer Y."/>
            <person name="Liu Z.J."/>
        </authorList>
    </citation>
    <scope>NUCLEOTIDE SEQUENCE [LARGE SCALE GENOMIC DNA]</scope>
    <source>
        <strain evidence="12">Lor287</strain>
    </source>
</reference>
<evidence type="ECO:0000313" key="12">
    <source>
        <dbReference type="EMBL" id="KAK8956770.1"/>
    </source>
</evidence>
<dbReference type="SMART" id="SM00664">
    <property type="entry name" value="DoH"/>
    <property type="match status" value="1"/>
</dbReference>
<keyword evidence="2" id="KW-0813">Transport</keyword>
<evidence type="ECO:0000256" key="1">
    <source>
        <dbReference type="ARBA" id="ARBA00004370"/>
    </source>
</evidence>
<keyword evidence="7 8" id="KW-0472">Membrane</keyword>
<evidence type="ECO:0000256" key="8">
    <source>
        <dbReference type="SAM" id="Phobius"/>
    </source>
</evidence>
<keyword evidence="3 8" id="KW-0812">Transmembrane</keyword>
<evidence type="ECO:0000256" key="3">
    <source>
        <dbReference type="ARBA" id="ARBA00022692"/>
    </source>
</evidence>
<dbReference type="CDD" id="cd09631">
    <property type="entry name" value="DOMON_DOH"/>
    <property type="match status" value="1"/>
</dbReference>
<comment type="subcellular location">
    <subcellularLocation>
        <location evidence="1">Membrane</location>
    </subcellularLocation>
</comment>
<evidence type="ECO:0000259" key="10">
    <source>
        <dbReference type="PROSITE" id="PS50836"/>
    </source>
</evidence>
<feature type="signal peptide" evidence="9">
    <location>
        <begin position="1"/>
        <end position="25"/>
    </location>
</feature>
<dbReference type="EMBL" id="JBBWWQ010000001">
    <property type="protein sequence ID" value="KAK8956770.1"/>
    <property type="molecule type" value="Genomic_DNA"/>
</dbReference>
<accession>A0AAP0C2G1</accession>
<dbReference type="GO" id="GO:0016020">
    <property type="term" value="C:membrane"/>
    <property type="evidence" value="ECO:0007669"/>
    <property type="project" value="UniProtKB-SubCell"/>
</dbReference>
<evidence type="ECO:0000313" key="13">
    <source>
        <dbReference type="Proteomes" id="UP001418222"/>
    </source>
</evidence>
<dbReference type="Proteomes" id="UP001418222">
    <property type="component" value="Unassembled WGS sequence"/>
</dbReference>
<evidence type="ECO:0000256" key="7">
    <source>
        <dbReference type="ARBA" id="ARBA00023136"/>
    </source>
</evidence>
<keyword evidence="5" id="KW-0249">Electron transport</keyword>
<sequence length="380" mass="41271">MSAGAFLAASIALAAAAAAISPAIAQLDACASDITLLLPSPFNASIFACRPIWNSFILRYSQNQDNTLSIVVSAPYTTGWIGMGFSKDGLMVGSSAMVGWIGRSGKAHIRQFYLRARSSSGVIVNEGSLLQSDVKPAVLLYGSSIYLAFQLRFLAPVTVQNLLFAFAAEAPNGFHLTKHDDKVSMAFDFSAGSSSGSSFPYKLKRNHGALAILGWGVLLPVGAMIARYCKEWDLPWFELHLAFQFAGFFFGLAAVVTGISLYDKIHANVVVHRGLGIFVLVLGILQVLAFFVRPDKDSKIRKYWNWYHHSIGRLAIFISATNIVLGIAVGDPGTSWKAGYGFNLTIILIACIFGEVMLRGRKSRKIEENHGMSSAEECRE</sequence>
<dbReference type="AlphaFoldDB" id="A0AAP0C2G1"/>
<keyword evidence="4 9" id="KW-0732">Signal</keyword>
<feature type="transmembrane region" description="Helical" evidence="8">
    <location>
        <begin position="241"/>
        <end position="262"/>
    </location>
</feature>
<proteinExistence type="predicted"/>
<keyword evidence="6 8" id="KW-1133">Transmembrane helix</keyword>
<dbReference type="InterPro" id="IPR006593">
    <property type="entry name" value="Cyt_b561/ferric_Rdtase_TM"/>
</dbReference>
<evidence type="ECO:0000259" key="11">
    <source>
        <dbReference type="PROSITE" id="PS50939"/>
    </source>
</evidence>
<dbReference type="InterPro" id="IPR005018">
    <property type="entry name" value="DOMON_domain"/>
</dbReference>
<feature type="transmembrane region" description="Helical" evidence="8">
    <location>
        <begin position="274"/>
        <end position="291"/>
    </location>
</feature>
<evidence type="ECO:0000256" key="2">
    <source>
        <dbReference type="ARBA" id="ARBA00022448"/>
    </source>
</evidence>
<name>A0AAP0C2G1_9ASPA</name>
<protein>
    <recommendedName>
        <fullName evidence="14">Cytochrome b561 and DOMON domain-containing protein</fullName>
    </recommendedName>
</protein>
<dbReference type="PANTHER" id="PTHR23130">
    <property type="entry name" value="CYTOCHROME B561 AND DOMON DOMAIN-CONTAINING PROTEIN"/>
    <property type="match status" value="1"/>
</dbReference>
<dbReference type="CDD" id="cd08760">
    <property type="entry name" value="Cyt_b561_FRRS1_like"/>
    <property type="match status" value="1"/>
</dbReference>
<dbReference type="InterPro" id="IPR045266">
    <property type="entry name" value="DOH_DOMON"/>
</dbReference>
<dbReference type="PROSITE" id="PS50939">
    <property type="entry name" value="CYTOCHROME_B561"/>
    <property type="match status" value="1"/>
</dbReference>
<feature type="domain" description="Cytochrome b561" evidence="11">
    <location>
        <begin position="170"/>
        <end position="363"/>
    </location>
</feature>
<feature type="transmembrane region" description="Helical" evidence="8">
    <location>
        <begin position="208"/>
        <end position="229"/>
    </location>
</feature>
<evidence type="ECO:0008006" key="14">
    <source>
        <dbReference type="Google" id="ProtNLM"/>
    </source>
</evidence>
<evidence type="ECO:0000256" key="6">
    <source>
        <dbReference type="ARBA" id="ARBA00022989"/>
    </source>
</evidence>
<dbReference type="PANTHER" id="PTHR23130:SF162">
    <property type="entry name" value="OS05G0237200 PROTEIN"/>
    <property type="match status" value="1"/>
</dbReference>
<gene>
    <name evidence="12" type="ORF">KSP39_PZI001468</name>
</gene>
<dbReference type="Gene3D" id="1.20.120.1770">
    <property type="match status" value="1"/>
</dbReference>
<evidence type="ECO:0000256" key="9">
    <source>
        <dbReference type="SAM" id="SignalP"/>
    </source>
</evidence>
<feature type="transmembrane region" description="Helical" evidence="8">
    <location>
        <begin position="340"/>
        <end position="358"/>
    </location>
</feature>
<comment type="caution">
    <text evidence="12">The sequence shown here is derived from an EMBL/GenBank/DDBJ whole genome shotgun (WGS) entry which is preliminary data.</text>
</comment>
<feature type="transmembrane region" description="Helical" evidence="8">
    <location>
        <begin position="311"/>
        <end position="328"/>
    </location>
</feature>
<evidence type="ECO:0000256" key="5">
    <source>
        <dbReference type="ARBA" id="ARBA00022982"/>
    </source>
</evidence>
<organism evidence="12 13">
    <name type="scientific">Platanthera zijinensis</name>
    <dbReference type="NCBI Taxonomy" id="2320716"/>
    <lineage>
        <taxon>Eukaryota</taxon>
        <taxon>Viridiplantae</taxon>
        <taxon>Streptophyta</taxon>
        <taxon>Embryophyta</taxon>
        <taxon>Tracheophyta</taxon>
        <taxon>Spermatophyta</taxon>
        <taxon>Magnoliopsida</taxon>
        <taxon>Liliopsida</taxon>
        <taxon>Asparagales</taxon>
        <taxon>Orchidaceae</taxon>
        <taxon>Orchidoideae</taxon>
        <taxon>Orchideae</taxon>
        <taxon>Orchidinae</taxon>
        <taxon>Platanthera</taxon>
    </lineage>
</organism>
<dbReference type="PROSITE" id="PS50836">
    <property type="entry name" value="DOMON"/>
    <property type="match status" value="1"/>
</dbReference>